<dbReference type="Gene3D" id="3.40.50.1000">
    <property type="entry name" value="HAD superfamily/HAD-like"/>
    <property type="match status" value="1"/>
</dbReference>
<dbReference type="Pfam" id="PF08282">
    <property type="entry name" value="Hydrolase_3"/>
    <property type="match status" value="1"/>
</dbReference>
<name>A0A011UBB3_RUMAL</name>
<accession>A0A011UBB3</accession>
<dbReference type="GO" id="GO:0016791">
    <property type="term" value="F:phosphatase activity"/>
    <property type="evidence" value="ECO:0007669"/>
    <property type="project" value="TreeGrafter"/>
</dbReference>
<dbReference type="InterPro" id="IPR023214">
    <property type="entry name" value="HAD_sf"/>
</dbReference>
<dbReference type="RefSeq" id="WP_037289875.1">
    <property type="nucleotide sequence ID" value="NZ_JEOB01000004.1"/>
</dbReference>
<dbReference type="NCBIfam" id="TIGR00099">
    <property type="entry name" value="Cof-subfamily"/>
    <property type="match status" value="1"/>
</dbReference>
<gene>
    <name evidence="1" type="ORF">RASY3_16365</name>
</gene>
<dbReference type="SFLD" id="SFLDG01140">
    <property type="entry name" value="C2.B:_Phosphomannomutase_and_P"/>
    <property type="match status" value="1"/>
</dbReference>
<dbReference type="Proteomes" id="UP000021369">
    <property type="component" value="Unassembled WGS sequence"/>
</dbReference>
<dbReference type="PATRIC" id="fig|1341156.4.peg.2872"/>
<dbReference type="PANTHER" id="PTHR10000:SF8">
    <property type="entry name" value="HAD SUPERFAMILY HYDROLASE-LIKE, TYPE 3"/>
    <property type="match status" value="1"/>
</dbReference>
<dbReference type="PANTHER" id="PTHR10000">
    <property type="entry name" value="PHOSPHOSERINE PHOSPHATASE"/>
    <property type="match status" value="1"/>
</dbReference>
<dbReference type="Gene3D" id="3.30.1240.10">
    <property type="match status" value="1"/>
</dbReference>
<evidence type="ECO:0000313" key="1">
    <source>
        <dbReference type="EMBL" id="EXM37884.1"/>
    </source>
</evidence>
<dbReference type="GO" id="GO:0005829">
    <property type="term" value="C:cytosol"/>
    <property type="evidence" value="ECO:0007669"/>
    <property type="project" value="TreeGrafter"/>
</dbReference>
<dbReference type="InterPro" id="IPR006379">
    <property type="entry name" value="HAD-SF_hydro_IIB"/>
</dbReference>
<dbReference type="EMBL" id="JEOB01000004">
    <property type="protein sequence ID" value="EXM37884.1"/>
    <property type="molecule type" value="Genomic_DNA"/>
</dbReference>
<dbReference type="OrthoDB" id="9781413at2"/>
<sequence length="272" mass="30166">MFEDINKVLLITDMDGTFLPSSKIPGQRSIEAIADFQSKGGKFSIATGRAIQAAQQYFESFSVNCPIIMSNGGMVYDLSSKTQIHDVFVPDFTRDIVSEILRDNPDVGCEVLTLDAVYVPQMTPLEAKHNVICKVKPVLCGIDEMPGDWYKVLFAIEPEKMEKLMDYVEAKGWTGVDFVRSAPEYYEILPQNISKGSALEKMRSLCGMEDYTFVAMGDYNNDIEMLQAADVAICPSNAVEEVKKVCDLVLDVSCEEDAVAAALEYIYGRLGL</sequence>
<reference evidence="1 2" key="1">
    <citation type="submission" date="2013-06" db="EMBL/GenBank/DDBJ databases">
        <title>Rumen cellulosomics: divergent fiber-degrading strategies revealed by comparative genome-wide analysis of six Ruminococcal strains.</title>
        <authorList>
            <person name="Dassa B."/>
            <person name="Borovok I."/>
            <person name="Lamed R."/>
            <person name="Flint H."/>
            <person name="Yeoman C.J."/>
            <person name="White B."/>
            <person name="Bayer E.A."/>
        </authorList>
    </citation>
    <scope>NUCLEOTIDE SEQUENCE [LARGE SCALE GENOMIC DNA]</scope>
    <source>
        <strain evidence="1 2">SY3</strain>
    </source>
</reference>
<dbReference type="InterPro" id="IPR000150">
    <property type="entry name" value="Cof"/>
</dbReference>
<dbReference type="NCBIfam" id="TIGR01484">
    <property type="entry name" value="HAD-SF-IIB"/>
    <property type="match status" value="1"/>
</dbReference>
<evidence type="ECO:0000313" key="2">
    <source>
        <dbReference type="Proteomes" id="UP000021369"/>
    </source>
</evidence>
<organism evidence="1 2">
    <name type="scientific">Ruminococcus albus SY3</name>
    <dbReference type="NCBI Taxonomy" id="1341156"/>
    <lineage>
        <taxon>Bacteria</taxon>
        <taxon>Bacillati</taxon>
        <taxon>Bacillota</taxon>
        <taxon>Clostridia</taxon>
        <taxon>Eubacteriales</taxon>
        <taxon>Oscillospiraceae</taxon>
        <taxon>Ruminococcus</taxon>
    </lineage>
</organism>
<protein>
    <submittedName>
        <fullName evidence="1">Haloacid dehalogenase</fullName>
    </submittedName>
</protein>
<dbReference type="SUPFAM" id="SSF56784">
    <property type="entry name" value="HAD-like"/>
    <property type="match status" value="1"/>
</dbReference>
<dbReference type="AlphaFoldDB" id="A0A011UBB3"/>
<keyword evidence="2" id="KW-1185">Reference proteome</keyword>
<dbReference type="SFLD" id="SFLDS00003">
    <property type="entry name" value="Haloacid_Dehalogenase"/>
    <property type="match status" value="1"/>
</dbReference>
<comment type="caution">
    <text evidence="1">The sequence shown here is derived from an EMBL/GenBank/DDBJ whole genome shotgun (WGS) entry which is preliminary data.</text>
</comment>
<dbReference type="InterPro" id="IPR036412">
    <property type="entry name" value="HAD-like_sf"/>
</dbReference>
<dbReference type="GO" id="GO:0000287">
    <property type="term" value="F:magnesium ion binding"/>
    <property type="evidence" value="ECO:0007669"/>
    <property type="project" value="TreeGrafter"/>
</dbReference>
<proteinExistence type="predicted"/>